<feature type="transmembrane region" description="Helical" evidence="1">
    <location>
        <begin position="228"/>
        <end position="252"/>
    </location>
</feature>
<gene>
    <name evidence="2" type="ORF">SSS_1605</name>
</gene>
<reference evidence="4" key="1">
    <citation type="journal article" date="2020" name="PLoS Negl. Trop. Dis.">
        <title>High-quality nuclear genome for Sarcoptes scabiei-A critical resource for a neglected parasite.</title>
        <authorList>
            <person name="Korhonen P.K."/>
            <person name="Gasser R.B."/>
            <person name="Ma G."/>
            <person name="Wang T."/>
            <person name="Stroehlein A.J."/>
            <person name="Young N.D."/>
            <person name="Ang C.S."/>
            <person name="Fernando D.D."/>
            <person name="Lu H.C."/>
            <person name="Taylor S."/>
            <person name="Reynolds S.L."/>
            <person name="Mofiz E."/>
            <person name="Najaraj S.H."/>
            <person name="Gowda H."/>
            <person name="Madugundu A."/>
            <person name="Renuse S."/>
            <person name="Holt D."/>
            <person name="Pandey A."/>
            <person name="Papenfuss A.T."/>
            <person name="Fischer K."/>
        </authorList>
    </citation>
    <scope>NUCLEOTIDE SEQUENCE [LARGE SCALE GENOMIC DNA]</scope>
</reference>
<evidence type="ECO:0000256" key="1">
    <source>
        <dbReference type="SAM" id="Phobius"/>
    </source>
</evidence>
<feature type="transmembrane region" description="Helical" evidence="1">
    <location>
        <begin position="201"/>
        <end position="221"/>
    </location>
</feature>
<proteinExistence type="predicted"/>
<dbReference type="EMBL" id="WVUK01000054">
    <property type="protein sequence ID" value="KAF7493864.1"/>
    <property type="molecule type" value="Genomic_DNA"/>
</dbReference>
<evidence type="ECO:0000313" key="3">
    <source>
        <dbReference type="EnsemblMetazoa" id="KAF7493864.1"/>
    </source>
</evidence>
<keyword evidence="1" id="KW-0472">Membrane</keyword>
<keyword evidence="4" id="KW-1185">Reference proteome</keyword>
<reference evidence="2" key="2">
    <citation type="submission" date="2020-01" db="EMBL/GenBank/DDBJ databases">
        <authorList>
            <person name="Korhonen P.K.K."/>
            <person name="Guangxu M.G."/>
            <person name="Wang T.W."/>
            <person name="Stroehlein A.J.S."/>
            <person name="Young N.D."/>
            <person name="Ang C.-S.A."/>
            <person name="Fernando D.W.F."/>
            <person name="Lu H.L."/>
            <person name="Taylor S.T."/>
            <person name="Ehtesham M.E.M."/>
            <person name="Najaraj S.H.N."/>
            <person name="Harsha G.H.G."/>
            <person name="Madugundu A.M."/>
            <person name="Renuse S.R."/>
            <person name="Holt D.H."/>
            <person name="Pandey A.P."/>
            <person name="Papenfuss A.P."/>
            <person name="Gasser R.B.G."/>
            <person name="Fischer K.F."/>
        </authorList>
    </citation>
    <scope>NUCLEOTIDE SEQUENCE</scope>
    <source>
        <strain evidence="2">SSS_KF_BRIS2020</strain>
    </source>
</reference>
<organism evidence="2">
    <name type="scientific">Sarcoptes scabiei</name>
    <name type="common">Itch mite</name>
    <name type="synonym">Acarus scabiei</name>
    <dbReference type="NCBI Taxonomy" id="52283"/>
    <lineage>
        <taxon>Eukaryota</taxon>
        <taxon>Metazoa</taxon>
        <taxon>Ecdysozoa</taxon>
        <taxon>Arthropoda</taxon>
        <taxon>Chelicerata</taxon>
        <taxon>Arachnida</taxon>
        <taxon>Acari</taxon>
        <taxon>Acariformes</taxon>
        <taxon>Sarcoptiformes</taxon>
        <taxon>Astigmata</taxon>
        <taxon>Psoroptidia</taxon>
        <taxon>Sarcoptoidea</taxon>
        <taxon>Sarcoptidae</taxon>
        <taxon>Sarcoptinae</taxon>
        <taxon>Sarcoptes</taxon>
    </lineage>
</organism>
<sequence length="256" mass="30243">MEFTRFADHNENHRYSKQHHQEIHKKVDIHGEFWKHPKDSDPKDLLPFVTFILISFCLYRFVHYLLRKFSSIIAKHSTFQSLSLFVAASISIVFALNKNLQNLTIPESYVILFQTINKNGLGIQMKREEFDSDFDFLLYGTLLMFLFITMLFYVLHFVLNNSNVGFSLFIVAILMFFYRHISLEPIEGYNSNVYYFDGKAIRLKFNTIFKTLFTITLAYQFSIKLIRAFFRIILILFVLTAIIFFLITLSVISSQK</sequence>
<feature type="transmembrane region" description="Helical" evidence="1">
    <location>
        <begin position="162"/>
        <end position="181"/>
    </location>
</feature>
<dbReference type="Proteomes" id="UP000070412">
    <property type="component" value="Unassembled WGS sequence"/>
</dbReference>
<dbReference type="EnsemblMetazoa" id="SSS_1605s_mrna">
    <property type="protein sequence ID" value="KAF7493864.1"/>
    <property type="gene ID" value="SSS_1605"/>
</dbReference>
<feature type="transmembrane region" description="Helical" evidence="1">
    <location>
        <begin position="45"/>
        <end position="66"/>
    </location>
</feature>
<evidence type="ECO:0000313" key="4">
    <source>
        <dbReference type="Proteomes" id="UP000070412"/>
    </source>
</evidence>
<accession>A0A834RC83</accession>
<dbReference type="AlphaFoldDB" id="A0A834RC83"/>
<keyword evidence="1" id="KW-0812">Transmembrane</keyword>
<reference evidence="3" key="3">
    <citation type="submission" date="2022-06" db="UniProtKB">
        <authorList>
            <consortium name="EnsemblMetazoa"/>
        </authorList>
    </citation>
    <scope>IDENTIFICATION</scope>
</reference>
<keyword evidence="1" id="KW-1133">Transmembrane helix</keyword>
<protein>
    <submittedName>
        <fullName evidence="2 3">Uncharacterized protein</fullName>
    </submittedName>
</protein>
<name>A0A834RC83_SARSC</name>
<feature type="transmembrane region" description="Helical" evidence="1">
    <location>
        <begin position="78"/>
        <end position="96"/>
    </location>
</feature>
<feature type="transmembrane region" description="Helical" evidence="1">
    <location>
        <begin position="136"/>
        <end position="155"/>
    </location>
</feature>
<evidence type="ECO:0000313" key="2">
    <source>
        <dbReference type="EMBL" id="KAF7493864.1"/>
    </source>
</evidence>